<keyword evidence="1" id="KW-0521">NADP</keyword>
<keyword evidence="5" id="KW-1185">Reference proteome</keyword>
<dbReference type="SUPFAM" id="SSF51735">
    <property type="entry name" value="NAD(P)-binding Rossmann-fold domains"/>
    <property type="match status" value="1"/>
</dbReference>
<name>A0ABP4HIA1_9ACTN</name>
<gene>
    <name evidence="4" type="ORF">GCM10009665_65700</name>
</gene>
<comment type="caution">
    <text evidence="4">The sequence shown here is derived from an EMBL/GenBank/DDBJ whole genome shotgun (WGS) entry which is preliminary data.</text>
</comment>
<feature type="domain" description="Enoyl reductase (ER)" evidence="3">
    <location>
        <begin position="10"/>
        <end position="323"/>
    </location>
</feature>
<keyword evidence="2" id="KW-0560">Oxidoreductase</keyword>
<dbReference type="RefSeq" id="WP_344445787.1">
    <property type="nucleotide sequence ID" value="NZ_BAAALF010000186.1"/>
</dbReference>
<proteinExistence type="predicted"/>
<dbReference type="Pfam" id="PF08240">
    <property type="entry name" value="ADH_N"/>
    <property type="match status" value="1"/>
</dbReference>
<dbReference type="InterPro" id="IPR020843">
    <property type="entry name" value="ER"/>
</dbReference>
<dbReference type="SMART" id="SM00829">
    <property type="entry name" value="PKS_ER"/>
    <property type="match status" value="1"/>
</dbReference>
<dbReference type="InterPro" id="IPR013154">
    <property type="entry name" value="ADH-like_N"/>
</dbReference>
<dbReference type="PROSITE" id="PS01162">
    <property type="entry name" value="QOR_ZETA_CRYSTAL"/>
    <property type="match status" value="1"/>
</dbReference>
<dbReference type="EMBL" id="BAAALF010000186">
    <property type="protein sequence ID" value="GAA1267828.1"/>
    <property type="molecule type" value="Genomic_DNA"/>
</dbReference>
<evidence type="ECO:0000256" key="1">
    <source>
        <dbReference type="ARBA" id="ARBA00022857"/>
    </source>
</evidence>
<dbReference type="InterPro" id="IPR011032">
    <property type="entry name" value="GroES-like_sf"/>
</dbReference>
<accession>A0ABP4HIA1</accession>
<evidence type="ECO:0000313" key="4">
    <source>
        <dbReference type="EMBL" id="GAA1267828.1"/>
    </source>
</evidence>
<evidence type="ECO:0000313" key="5">
    <source>
        <dbReference type="Proteomes" id="UP001500037"/>
    </source>
</evidence>
<evidence type="ECO:0000256" key="2">
    <source>
        <dbReference type="ARBA" id="ARBA00023002"/>
    </source>
</evidence>
<dbReference type="Pfam" id="PF13602">
    <property type="entry name" value="ADH_zinc_N_2"/>
    <property type="match status" value="1"/>
</dbReference>
<reference evidence="5" key="1">
    <citation type="journal article" date="2019" name="Int. J. Syst. Evol. Microbiol.">
        <title>The Global Catalogue of Microorganisms (GCM) 10K type strain sequencing project: providing services to taxonomists for standard genome sequencing and annotation.</title>
        <authorList>
            <consortium name="The Broad Institute Genomics Platform"/>
            <consortium name="The Broad Institute Genome Sequencing Center for Infectious Disease"/>
            <person name="Wu L."/>
            <person name="Ma J."/>
        </authorList>
    </citation>
    <scope>NUCLEOTIDE SEQUENCE [LARGE SCALE GENOMIC DNA]</scope>
    <source>
        <strain evidence="5">JCM 13004</strain>
    </source>
</reference>
<sequence>MRAIVVEEFGGPEVLKLTEVPEPEPGPGRLSIDVAYAGVNFAELKARSVGYRVASLPYLPGLEVSGRIRALGPGAAESTGLRVGQPVAALIGSGGYAEVALADADTVFALPAGLSLRIAATLPTVLPTAHGLLHRAGRLRAGESVLVHGAAGGVGTAVGQLARLAGAGRILGVVSGAAKVEHALRSGYDEVFVGDEFVDGVGRATEGRGIDLALDSVGGETFRRTLAALAPFGRLVSFGNAGGEPPWQVGQTDLYPGRSVAGFSILQLSQSAPAELRALAEETFALVAAGSVELPVSAELPLSEAAEAHRLIESRTTTGKLLLRVGDDD</sequence>
<protein>
    <submittedName>
        <fullName evidence="4">Zinc-binding dehydrogenase</fullName>
    </submittedName>
</protein>
<dbReference type="InterPro" id="IPR036291">
    <property type="entry name" value="NAD(P)-bd_dom_sf"/>
</dbReference>
<dbReference type="Proteomes" id="UP001500037">
    <property type="component" value="Unassembled WGS sequence"/>
</dbReference>
<dbReference type="InterPro" id="IPR002364">
    <property type="entry name" value="Quin_OxRdtase/zeta-crystal_CS"/>
</dbReference>
<dbReference type="SUPFAM" id="SSF50129">
    <property type="entry name" value="GroES-like"/>
    <property type="match status" value="1"/>
</dbReference>
<evidence type="ECO:0000259" key="3">
    <source>
        <dbReference type="SMART" id="SM00829"/>
    </source>
</evidence>
<dbReference type="Gene3D" id="3.90.180.10">
    <property type="entry name" value="Medium-chain alcohol dehydrogenases, catalytic domain"/>
    <property type="match status" value="1"/>
</dbReference>
<dbReference type="Gene3D" id="3.40.50.720">
    <property type="entry name" value="NAD(P)-binding Rossmann-like Domain"/>
    <property type="match status" value="1"/>
</dbReference>
<dbReference type="PANTHER" id="PTHR48106:SF13">
    <property type="entry name" value="QUINONE OXIDOREDUCTASE-RELATED"/>
    <property type="match status" value="1"/>
</dbReference>
<organism evidence="4 5">
    <name type="scientific">Kitasatospora nipponensis</name>
    <dbReference type="NCBI Taxonomy" id="258049"/>
    <lineage>
        <taxon>Bacteria</taxon>
        <taxon>Bacillati</taxon>
        <taxon>Actinomycetota</taxon>
        <taxon>Actinomycetes</taxon>
        <taxon>Kitasatosporales</taxon>
        <taxon>Streptomycetaceae</taxon>
        <taxon>Kitasatospora</taxon>
    </lineage>
</organism>
<dbReference type="PANTHER" id="PTHR48106">
    <property type="entry name" value="QUINONE OXIDOREDUCTASE PIG3-RELATED"/>
    <property type="match status" value="1"/>
</dbReference>